<keyword evidence="2" id="KW-1185">Reference proteome</keyword>
<name>A0A939PBH0_9ACTN</name>
<reference evidence="1" key="1">
    <citation type="submission" date="2021-03" db="EMBL/GenBank/DDBJ databases">
        <authorList>
            <person name="Kanchanasin P."/>
            <person name="Saeng-In P."/>
            <person name="Phongsopitanun W."/>
            <person name="Yuki M."/>
            <person name="Kudo T."/>
            <person name="Ohkuma M."/>
            <person name="Tanasupawat S."/>
        </authorList>
    </citation>
    <scope>NUCLEOTIDE SEQUENCE</scope>
    <source>
        <strain evidence="1">GKU 128</strain>
    </source>
</reference>
<accession>A0A939PBH0</accession>
<evidence type="ECO:0000313" key="2">
    <source>
        <dbReference type="Proteomes" id="UP000669179"/>
    </source>
</evidence>
<proteinExistence type="predicted"/>
<dbReference type="RefSeq" id="WP_208257446.1">
    <property type="nucleotide sequence ID" value="NZ_JAGEOJ010000008.1"/>
</dbReference>
<sequence>MDLDCLSCRTVFTAPDFLACCRSYNRAANASSWICAHCGDQVDIRVVDDEIQRGYIYGAGTAHFSNEHQLPLPGVRAIEDGDALLVTLAGHEWRIPPRAPGKSPGTPG</sequence>
<gene>
    <name evidence="1" type="ORF">J4573_20860</name>
</gene>
<evidence type="ECO:0000313" key="1">
    <source>
        <dbReference type="EMBL" id="MBO2449565.1"/>
    </source>
</evidence>
<protein>
    <submittedName>
        <fullName evidence="1">Uncharacterized protein</fullName>
    </submittedName>
</protein>
<dbReference type="Proteomes" id="UP000669179">
    <property type="component" value="Unassembled WGS sequence"/>
</dbReference>
<organism evidence="1 2">
    <name type="scientific">Actinomadura barringtoniae</name>
    <dbReference type="NCBI Taxonomy" id="1427535"/>
    <lineage>
        <taxon>Bacteria</taxon>
        <taxon>Bacillati</taxon>
        <taxon>Actinomycetota</taxon>
        <taxon>Actinomycetes</taxon>
        <taxon>Streptosporangiales</taxon>
        <taxon>Thermomonosporaceae</taxon>
        <taxon>Actinomadura</taxon>
    </lineage>
</organism>
<dbReference type="EMBL" id="JAGEOJ010000008">
    <property type="protein sequence ID" value="MBO2449565.1"/>
    <property type="molecule type" value="Genomic_DNA"/>
</dbReference>
<dbReference type="AlphaFoldDB" id="A0A939PBH0"/>
<comment type="caution">
    <text evidence="1">The sequence shown here is derived from an EMBL/GenBank/DDBJ whole genome shotgun (WGS) entry which is preliminary data.</text>
</comment>